<reference evidence="2" key="1">
    <citation type="submission" date="2020-07" db="EMBL/GenBank/DDBJ databases">
        <authorList>
            <person name="Lin J."/>
        </authorList>
    </citation>
    <scope>NUCLEOTIDE SEQUENCE</scope>
</reference>
<name>A0A6V7PEP7_ANACO</name>
<sequence length="110" mass="12261">MANAWRRDKPSSLSSHKTLIFLFSIFLILFLIFLFYPCTSNPSPSRSAPYNTLALAQAHARGIRPYDCLASPQASPVFASLVEGVRYPFLFSSPTSAPCRRSRTRTSRGC</sequence>
<dbReference type="AlphaFoldDB" id="A0A6V7PEP7"/>
<accession>A0A6V7PEP7</accession>
<protein>
    <submittedName>
        <fullName evidence="2">Uncharacterized protein</fullName>
    </submittedName>
</protein>
<keyword evidence="1" id="KW-1133">Transmembrane helix</keyword>
<keyword evidence="1" id="KW-0472">Membrane</keyword>
<gene>
    <name evidence="2" type="ORF">CB5_LOCUS12561</name>
</gene>
<evidence type="ECO:0000313" key="2">
    <source>
        <dbReference type="EMBL" id="CAD1829350.1"/>
    </source>
</evidence>
<proteinExistence type="predicted"/>
<dbReference type="EMBL" id="LR862147">
    <property type="protein sequence ID" value="CAD1829350.1"/>
    <property type="molecule type" value="Genomic_DNA"/>
</dbReference>
<keyword evidence="1" id="KW-0812">Transmembrane</keyword>
<evidence type="ECO:0000256" key="1">
    <source>
        <dbReference type="SAM" id="Phobius"/>
    </source>
</evidence>
<organism evidence="2">
    <name type="scientific">Ananas comosus var. bracteatus</name>
    <name type="common">red pineapple</name>
    <dbReference type="NCBI Taxonomy" id="296719"/>
    <lineage>
        <taxon>Eukaryota</taxon>
        <taxon>Viridiplantae</taxon>
        <taxon>Streptophyta</taxon>
        <taxon>Embryophyta</taxon>
        <taxon>Tracheophyta</taxon>
        <taxon>Spermatophyta</taxon>
        <taxon>Magnoliopsida</taxon>
        <taxon>Liliopsida</taxon>
        <taxon>Poales</taxon>
        <taxon>Bromeliaceae</taxon>
        <taxon>Bromelioideae</taxon>
        <taxon>Ananas</taxon>
    </lineage>
</organism>
<feature type="transmembrane region" description="Helical" evidence="1">
    <location>
        <begin position="20"/>
        <end position="37"/>
    </location>
</feature>